<reference evidence="1 2" key="1">
    <citation type="submission" date="2022-04" db="EMBL/GenBank/DDBJ databases">
        <title>Genome diversity in the genus Frankia.</title>
        <authorList>
            <person name="Carlos-Shanley C."/>
            <person name="Hahn D."/>
        </authorList>
    </citation>
    <scope>NUCLEOTIDE SEQUENCE [LARGE SCALE GENOMIC DNA]</scope>
    <source>
        <strain evidence="1 2">Ag45/Mut15</strain>
    </source>
</reference>
<keyword evidence="2" id="KW-1185">Reference proteome</keyword>
<organism evidence="1 2">
    <name type="scientific">Frankia umida</name>
    <dbReference type="NCBI Taxonomy" id="573489"/>
    <lineage>
        <taxon>Bacteria</taxon>
        <taxon>Bacillati</taxon>
        <taxon>Actinomycetota</taxon>
        <taxon>Actinomycetes</taxon>
        <taxon>Frankiales</taxon>
        <taxon>Frankiaceae</taxon>
        <taxon>Frankia</taxon>
    </lineage>
</organism>
<accession>A0ABT0JZ07</accession>
<dbReference type="Proteomes" id="UP001201873">
    <property type="component" value="Unassembled WGS sequence"/>
</dbReference>
<protein>
    <submittedName>
        <fullName evidence="1">Uncharacterized protein</fullName>
    </submittedName>
</protein>
<evidence type="ECO:0000313" key="2">
    <source>
        <dbReference type="Proteomes" id="UP001201873"/>
    </source>
</evidence>
<proteinExistence type="predicted"/>
<comment type="caution">
    <text evidence="1">The sequence shown here is derived from an EMBL/GenBank/DDBJ whole genome shotgun (WGS) entry which is preliminary data.</text>
</comment>
<evidence type="ECO:0000313" key="1">
    <source>
        <dbReference type="EMBL" id="MCK9876787.1"/>
    </source>
</evidence>
<dbReference type="RefSeq" id="WP_248825070.1">
    <property type="nucleotide sequence ID" value="NZ_JALKFT010000012.1"/>
</dbReference>
<name>A0ABT0JZ07_9ACTN</name>
<sequence length="57" mass="6233">MRITATTNDMPAATSVTGDTVRPMAVLTALASRIHVRRTGTRRVYSCDVPAAQTTWR</sequence>
<gene>
    <name evidence="1" type="ORF">MXD59_13525</name>
</gene>
<dbReference type="EMBL" id="JALKFT010000012">
    <property type="protein sequence ID" value="MCK9876787.1"/>
    <property type="molecule type" value="Genomic_DNA"/>
</dbReference>